<accession>A0A938B3D5</accession>
<name>A0A938B3D5_UNCTE</name>
<proteinExistence type="predicted"/>
<dbReference type="InterPro" id="IPR001466">
    <property type="entry name" value="Beta-lactam-related"/>
</dbReference>
<feature type="domain" description="Beta-lactamase-related" evidence="2">
    <location>
        <begin position="76"/>
        <end position="415"/>
    </location>
</feature>
<feature type="region of interest" description="Disordered" evidence="1">
    <location>
        <begin position="1"/>
        <end position="32"/>
    </location>
</feature>
<dbReference type="SUPFAM" id="SSF56601">
    <property type="entry name" value="beta-lactamase/transpeptidase-like"/>
    <property type="match status" value="1"/>
</dbReference>
<dbReference type="InterPro" id="IPR052907">
    <property type="entry name" value="Beta-lactamase/esterase"/>
</dbReference>
<organism evidence="3 4">
    <name type="scientific">Tectimicrobiota bacterium</name>
    <dbReference type="NCBI Taxonomy" id="2528274"/>
    <lineage>
        <taxon>Bacteria</taxon>
        <taxon>Pseudomonadati</taxon>
        <taxon>Nitrospinota/Tectimicrobiota group</taxon>
        <taxon>Candidatus Tectimicrobiota</taxon>
    </lineage>
</organism>
<dbReference type="Pfam" id="PF00144">
    <property type="entry name" value="Beta-lactamase"/>
    <property type="match status" value="1"/>
</dbReference>
<feature type="compositionally biased region" description="Polar residues" evidence="1">
    <location>
        <begin position="22"/>
        <end position="32"/>
    </location>
</feature>
<dbReference type="AlphaFoldDB" id="A0A938B3D5"/>
<gene>
    <name evidence="3" type="ORF">FJZ47_14200</name>
</gene>
<reference evidence="3" key="1">
    <citation type="submission" date="2019-03" db="EMBL/GenBank/DDBJ databases">
        <title>Lake Tanganyika Metagenome-Assembled Genomes (MAGs).</title>
        <authorList>
            <person name="Tran P."/>
        </authorList>
    </citation>
    <scope>NUCLEOTIDE SEQUENCE</scope>
    <source>
        <strain evidence="3">K_DeepCast_65m_m2_066</strain>
    </source>
</reference>
<evidence type="ECO:0000313" key="3">
    <source>
        <dbReference type="EMBL" id="MBM3224939.1"/>
    </source>
</evidence>
<evidence type="ECO:0000256" key="1">
    <source>
        <dbReference type="SAM" id="MobiDB-lite"/>
    </source>
</evidence>
<comment type="caution">
    <text evidence="3">The sequence shown here is derived from an EMBL/GenBank/DDBJ whole genome shotgun (WGS) entry which is preliminary data.</text>
</comment>
<dbReference type="PANTHER" id="PTHR43319">
    <property type="entry name" value="BETA-LACTAMASE-RELATED"/>
    <property type="match status" value="1"/>
</dbReference>
<dbReference type="PANTHER" id="PTHR43319:SF3">
    <property type="entry name" value="BETA-LACTAMASE-RELATED DOMAIN-CONTAINING PROTEIN"/>
    <property type="match status" value="1"/>
</dbReference>
<dbReference type="Proteomes" id="UP000712673">
    <property type="component" value="Unassembled WGS sequence"/>
</dbReference>
<feature type="compositionally biased region" description="Basic and acidic residues" evidence="1">
    <location>
        <begin position="1"/>
        <end position="15"/>
    </location>
</feature>
<sequence>MKNLRARDQRKEAWAPRRRGTQQDNLQSKASAPSTRWKWCMMTRNRHALQGGRFMTAFTHPEAVGMDPAKLEQVTQLFHAQIESGLHPGAGLAVYRYGRLVLDIHGGIADVRDGGGATQPVTSKTMFVLMSSTKPLAAACLYMLKERGQLSWDDPVSTYWPEFGQHGKETVTVRHVLTHRGGFPETPRDLPPRDWPDWGKVTSAMERAQAVYTPGETLAYHPINYGWVIAELVRRIDGRPFNQFLAEELTAPLGMEDTYVGLPKGMEDRVSPMRKMEADADPNGYSSTFSLPVAVHAVVPGAGGVASAGNLARFYAMMERRGSLDGTVVLSSETIEEGVTLQVEGIDQSLGVFAQRSLGMALADERMGRAAGNPLKTFGHGGAGTSIGWADLESGLAVGYITNGFRGTVTNTARLAAVSQAIRDACIS</sequence>
<dbReference type="Gene3D" id="3.40.710.10">
    <property type="entry name" value="DD-peptidase/beta-lactamase superfamily"/>
    <property type="match status" value="1"/>
</dbReference>
<dbReference type="EMBL" id="VGLS01000441">
    <property type="protein sequence ID" value="MBM3224939.1"/>
    <property type="molecule type" value="Genomic_DNA"/>
</dbReference>
<protein>
    <submittedName>
        <fullName evidence="3">Beta-lactamase family protein</fullName>
    </submittedName>
</protein>
<evidence type="ECO:0000259" key="2">
    <source>
        <dbReference type="Pfam" id="PF00144"/>
    </source>
</evidence>
<evidence type="ECO:0000313" key="4">
    <source>
        <dbReference type="Proteomes" id="UP000712673"/>
    </source>
</evidence>
<dbReference type="InterPro" id="IPR012338">
    <property type="entry name" value="Beta-lactam/transpept-like"/>
</dbReference>